<protein>
    <submittedName>
        <fullName evidence="3">Flagellin modification protein A</fullName>
    </submittedName>
</protein>
<keyword evidence="3" id="KW-0969">Cilium</keyword>
<gene>
    <name evidence="3" type="ORF">OLMES_5596</name>
</gene>
<reference evidence="3 4" key="1">
    <citation type="submission" date="2017-05" db="EMBL/GenBank/DDBJ databases">
        <title>Genomic insights into alkan degradation activity of Oleiphilus messinensis.</title>
        <authorList>
            <person name="Kozyavkin S.A."/>
            <person name="Slesarev A.I."/>
            <person name="Golyshin P.N."/>
            <person name="Korzhenkov A."/>
            <person name="Golyshina O.N."/>
            <person name="Toshchakov S.V."/>
        </authorList>
    </citation>
    <scope>NUCLEOTIDE SEQUENCE [LARGE SCALE GENOMIC DNA]</scope>
    <source>
        <strain evidence="3 4">ME102</strain>
    </source>
</reference>
<dbReference type="NCBIfam" id="NF006619">
    <property type="entry name" value="PRK09186.1"/>
    <property type="match status" value="1"/>
</dbReference>
<dbReference type="OrthoDB" id="7301144at2"/>
<dbReference type="KEGG" id="ome:OLMES_5596"/>
<dbReference type="InterPro" id="IPR002347">
    <property type="entry name" value="SDR_fam"/>
</dbReference>
<keyword evidence="4" id="KW-1185">Reference proteome</keyword>
<keyword evidence="2" id="KW-0560">Oxidoreductase</keyword>
<keyword evidence="3" id="KW-0966">Cell projection</keyword>
<evidence type="ECO:0000313" key="4">
    <source>
        <dbReference type="Proteomes" id="UP000196027"/>
    </source>
</evidence>
<name>A0A1Y0II96_9GAMM</name>
<dbReference type="RefSeq" id="WP_087464237.1">
    <property type="nucleotide sequence ID" value="NZ_CP021425.1"/>
</dbReference>
<dbReference type="PRINTS" id="PR00081">
    <property type="entry name" value="GDHRDH"/>
</dbReference>
<evidence type="ECO:0000256" key="1">
    <source>
        <dbReference type="ARBA" id="ARBA00006484"/>
    </source>
</evidence>
<dbReference type="AlphaFoldDB" id="A0A1Y0II96"/>
<accession>A0A1Y0II96</accession>
<dbReference type="InterPro" id="IPR036291">
    <property type="entry name" value="NAD(P)-bd_dom_sf"/>
</dbReference>
<dbReference type="Gene3D" id="3.40.50.720">
    <property type="entry name" value="NAD(P)-binding Rossmann-like Domain"/>
    <property type="match status" value="1"/>
</dbReference>
<sequence length="256" mass="27494">MLSGQVIVVTGGAGLLGSEFVKAIAREGGIAIIADLNEEHGRTLCQDIETEGNTGSADFVSLDITSTSSVLAAITEIASKYGKIDGLVNNAYPRNKNYGRGFFDVDYSDFCENTNLNIGGYFLTSQKFSEFFKNQGHGNIISIASIYGVIAPRFELYNDTNMTVPVEYAVAKSALIHLTKYMAKLLKGTGIRVNSISPGGVLDAQPDSFLDAYSAYCLTKGMLEKSDLVGTLLYLLSDMSKSVNGQNIVVDDGFTI</sequence>
<dbReference type="Pfam" id="PF13561">
    <property type="entry name" value="adh_short_C2"/>
    <property type="match status" value="1"/>
</dbReference>
<dbReference type="Proteomes" id="UP000196027">
    <property type="component" value="Chromosome"/>
</dbReference>
<dbReference type="SUPFAM" id="SSF51735">
    <property type="entry name" value="NAD(P)-binding Rossmann-fold domains"/>
    <property type="match status" value="1"/>
</dbReference>
<dbReference type="GO" id="GO:0016491">
    <property type="term" value="F:oxidoreductase activity"/>
    <property type="evidence" value="ECO:0007669"/>
    <property type="project" value="UniProtKB-KW"/>
</dbReference>
<evidence type="ECO:0000313" key="3">
    <source>
        <dbReference type="EMBL" id="ARU59576.1"/>
    </source>
</evidence>
<dbReference type="PANTHER" id="PTHR43180">
    <property type="entry name" value="3-OXOACYL-(ACYL-CARRIER-PROTEIN) REDUCTASE (AFU_ORTHOLOGUE AFUA_6G11210)"/>
    <property type="match status" value="1"/>
</dbReference>
<keyword evidence="3" id="KW-0282">Flagellum</keyword>
<organism evidence="3 4">
    <name type="scientific">Oleiphilus messinensis</name>
    <dbReference type="NCBI Taxonomy" id="141451"/>
    <lineage>
        <taxon>Bacteria</taxon>
        <taxon>Pseudomonadati</taxon>
        <taxon>Pseudomonadota</taxon>
        <taxon>Gammaproteobacteria</taxon>
        <taxon>Oceanospirillales</taxon>
        <taxon>Oleiphilaceae</taxon>
        <taxon>Oleiphilus</taxon>
    </lineage>
</organism>
<comment type="similarity">
    <text evidence="1">Belongs to the short-chain dehydrogenases/reductases (SDR) family.</text>
</comment>
<evidence type="ECO:0000256" key="2">
    <source>
        <dbReference type="ARBA" id="ARBA00023002"/>
    </source>
</evidence>
<dbReference type="EMBL" id="CP021425">
    <property type="protein sequence ID" value="ARU59576.1"/>
    <property type="molecule type" value="Genomic_DNA"/>
</dbReference>
<proteinExistence type="inferred from homology"/>
<dbReference type="PRINTS" id="PR00080">
    <property type="entry name" value="SDRFAMILY"/>
</dbReference>
<dbReference type="PANTHER" id="PTHR43180:SF30">
    <property type="entry name" value="MOMILACTONE A SYNTHASE"/>
    <property type="match status" value="1"/>
</dbReference>